<dbReference type="GO" id="GO:0016020">
    <property type="term" value="C:membrane"/>
    <property type="evidence" value="ECO:0007669"/>
    <property type="project" value="UniProtKB-SubCell"/>
</dbReference>
<feature type="transmembrane region" description="Helical" evidence="6">
    <location>
        <begin position="265"/>
        <end position="286"/>
    </location>
</feature>
<dbReference type="PANTHER" id="PTHR12608:SF9">
    <property type="entry name" value="GDT1-LIKE PROTEIN 3"/>
    <property type="match status" value="1"/>
</dbReference>
<keyword evidence="10" id="KW-1185">Reference proteome</keyword>
<accession>K8EHU7</accession>
<keyword evidence="8" id="KW-0732">Signal</keyword>
<feature type="transmembrane region" description="Helical" evidence="6">
    <location>
        <begin position="109"/>
        <end position="135"/>
    </location>
</feature>
<keyword evidence="3 6" id="KW-0812">Transmembrane</keyword>
<dbReference type="GO" id="GO:0005384">
    <property type="term" value="F:manganese ion transmembrane transporter activity"/>
    <property type="evidence" value="ECO:0007669"/>
    <property type="project" value="TreeGrafter"/>
</dbReference>
<dbReference type="GO" id="GO:0005794">
    <property type="term" value="C:Golgi apparatus"/>
    <property type="evidence" value="ECO:0007669"/>
    <property type="project" value="TreeGrafter"/>
</dbReference>
<dbReference type="GO" id="GO:0015085">
    <property type="term" value="F:calcium ion transmembrane transporter activity"/>
    <property type="evidence" value="ECO:0007669"/>
    <property type="project" value="TreeGrafter"/>
</dbReference>
<dbReference type="GO" id="GO:0032472">
    <property type="term" value="P:Golgi calcium ion transport"/>
    <property type="evidence" value="ECO:0007669"/>
    <property type="project" value="TreeGrafter"/>
</dbReference>
<evidence type="ECO:0000313" key="9">
    <source>
        <dbReference type="EMBL" id="CCO17589.1"/>
    </source>
</evidence>
<dbReference type="GO" id="GO:0032468">
    <property type="term" value="P:Golgi calcium ion homeostasis"/>
    <property type="evidence" value="ECO:0007669"/>
    <property type="project" value="TreeGrafter"/>
</dbReference>
<dbReference type="GeneID" id="19014349"/>
<feature type="signal peptide" evidence="8">
    <location>
        <begin position="1"/>
        <end position="39"/>
    </location>
</feature>
<dbReference type="KEGG" id="bpg:Bathy08g03700"/>
<dbReference type="eggNOG" id="KOG2881">
    <property type="taxonomic scope" value="Eukaryota"/>
</dbReference>
<sequence length="295" mass="32127">MTMVSSNRRFEKKTPFRMTILMMMIIIVALFSTCSAVSAQEQQEGGLSRKFSIHNTDKDSKEDFKDSDGDGVGDFKDAFVSSLAMILVAELGDETFIIAAIMAMRHPRLIVLSGALSALAIMTVLSTAMGVLAPMLISPKVVNKCAFVLYTFFGCRLFYIAWRSKPGSSMQDEVDEVAEKIDVEKAPKGKIRRILSRVCTPIFLEAFVLTFLAEWGDRSQITTIALAAHKDPYGVTIGAIIGHAFCTSLAVIGGKILALKISQRLVAAVGGMLFIVFAWHALIFGAPGTELSKND</sequence>
<keyword evidence="4 6" id="KW-1133">Transmembrane helix</keyword>
<evidence type="ECO:0000256" key="5">
    <source>
        <dbReference type="ARBA" id="ARBA00023136"/>
    </source>
</evidence>
<comment type="similarity">
    <text evidence="2 6">Belongs to the GDT1 family.</text>
</comment>
<proteinExistence type="inferred from homology"/>
<keyword evidence="5 6" id="KW-0472">Membrane</keyword>
<feature type="chain" id="PRO_5003917363" description="GDT1 family protein" evidence="8">
    <location>
        <begin position="40"/>
        <end position="295"/>
    </location>
</feature>
<feature type="compositionally biased region" description="Basic and acidic residues" evidence="7">
    <location>
        <begin position="55"/>
        <end position="67"/>
    </location>
</feature>
<feature type="transmembrane region" description="Helical" evidence="6">
    <location>
        <begin position="141"/>
        <end position="162"/>
    </location>
</feature>
<dbReference type="RefSeq" id="XP_007511468.1">
    <property type="nucleotide sequence ID" value="XM_007511406.1"/>
</dbReference>
<gene>
    <name evidence="9" type="ORF">Bathy08g03700</name>
</gene>
<dbReference type="AlphaFoldDB" id="K8EHU7"/>
<dbReference type="InterPro" id="IPR001727">
    <property type="entry name" value="GDT1-like"/>
</dbReference>
<evidence type="ECO:0000256" key="4">
    <source>
        <dbReference type="ARBA" id="ARBA00022989"/>
    </source>
</evidence>
<feature type="transmembrane region" description="Helical" evidence="6">
    <location>
        <begin position="78"/>
        <end position="102"/>
    </location>
</feature>
<comment type="subcellular location">
    <subcellularLocation>
        <location evidence="1 6">Membrane</location>
        <topology evidence="1 6">Multi-pass membrane protein</topology>
    </subcellularLocation>
</comment>
<reference evidence="9 10" key="1">
    <citation type="submission" date="2011-10" db="EMBL/GenBank/DDBJ databases">
        <authorList>
            <person name="Genoscope - CEA"/>
        </authorList>
    </citation>
    <scope>NUCLEOTIDE SEQUENCE [LARGE SCALE GENOMIC DNA]</scope>
    <source>
        <strain evidence="9 10">RCC 1105</strain>
    </source>
</reference>
<name>K8EHU7_9CHLO</name>
<dbReference type="EMBL" id="FO082271">
    <property type="protein sequence ID" value="CCO17589.1"/>
    <property type="molecule type" value="Genomic_DNA"/>
</dbReference>
<evidence type="ECO:0000256" key="6">
    <source>
        <dbReference type="RuleBase" id="RU365102"/>
    </source>
</evidence>
<evidence type="ECO:0000256" key="3">
    <source>
        <dbReference type="ARBA" id="ARBA00022692"/>
    </source>
</evidence>
<feature type="transmembrane region" description="Helical" evidence="6">
    <location>
        <begin position="233"/>
        <end position="253"/>
    </location>
</feature>
<organism evidence="9 10">
    <name type="scientific">Bathycoccus prasinos</name>
    <dbReference type="NCBI Taxonomy" id="41875"/>
    <lineage>
        <taxon>Eukaryota</taxon>
        <taxon>Viridiplantae</taxon>
        <taxon>Chlorophyta</taxon>
        <taxon>Mamiellophyceae</taxon>
        <taxon>Mamiellales</taxon>
        <taxon>Bathycoccaceae</taxon>
        <taxon>Bathycoccus</taxon>
    </lineage>
</organism>
<dbReference type="OrthoDB" id="442680at2759"/>
<protein>
    <recommendedName>
        <fullName evidence="6">GDT1 family protein</fullName>
    </recommendedName>
</protein>
<evidence type="ECO:0000256" key="1">
    <source>
        <dbReference type="ARBA" id="ARBA00004141"/>
    </source>
</evidence>
<evidence type="ECO:0000256" key="8">
    <source>
        <dbReference type="SAM" id="SignalP"/>
    </source>
</evidence>
<dbReference type="Proteomes" id="UP000198341">
    <property type="component" value="Chromosome 8"/>
</dbReference>
<evidence type="ECO:0000256" key="7">
    <source>
        <dbReference type="SAM" id="MobiDB-lite"/>
    </source>
</evidence>
<dbReference type="Pfam" id="PF01169">
    <property type="entry name" value="GDT1"/>
    <property type="match status" value="2"/>
</dbReference>
<feature type="transmembrane region" description="Helical" evidence="6">
    <location>
        <begin position="194"/>
        <end position="213"/>
    </location>
</feature>
<dbReference type="PANTHER" id="PTHR12608">
    <property type="entry name" value="TRANSMEMBRANE PROTEIN HTP-1 RELATED"/>
    <property type="match status" value="1"/>
</dbReference>
<evidence type="ECO:0000256" key="2">
    <source>
        <dbReference type="ARBA" id="ARBA00009190"/>
    </source>
</evidence>
<evidence type="ECO:0000313" key="10">
    <source>
        <dbReference type="Proteomes" id="UP000198341"/>
    </source>
</evidence>
<feature type="region of interest" description="Disordered" evidence="7">
    <location>
        <begin position="48"/>
        <end position="67"/>
    </location>
</feature>